<gene>
    <name evidence="6" type="ORF">ACFPM8_15310</name>
</gene>
<dbReference type="InterPro" id="IPR007890">
    <property type="entry name" value="CHASE2"/>
</dbReference>
<dbReference type="Pfam" id="PF05226">
    <property type="entry name" value="CHASE2"/>
    <property type="match status" value="1"/>
</dbReference>
<keyword evidence="6" id="KW-0547">Nucleotide-binding</keyword>
<evidence type="ECO:0000256" key="3">
    <source>
        <dbReference type="ARBA" id="ARBA00022553"/>
    </source>
</evidence>
<name>A0ABW0MEF0_9BURK</name>
<dbReference type="GO" id="GO:0005524">
    <property type="term" value="F:ATP binding"/>
    <property type="evidence" value="ECO:0007669"/>
    <property type="project" value="UniProtKB-KW"/>
</dbReference>
<dbReference type="PANTHER" id="PTHR43547:SF2">
    <property type="entry name" value="HYBRID SIGNAL TRANSDUCTION HISTIDINE KINASE C"/>
    <property type="match status" value="1"/>
</dbReference>
<dbReference type="SMART" id="SM00387">
    <property type="entry name" value="HATPase_c"/>
    <property type="match status" value="1"/>
</dbReference>
<dbReference type="RefSeq" id="WP_378998505.1">
    <property type="nucleotide sequence ID" value="NZ_JBHSMT010000026.1"/>
</dbReference>
<organism evidence="6 7">
    <name type="scientific">Paraherbaspirillum soli</name>
    <dbReference type="NCBI Taxonomy" id="631222"/>
    <lineage>
        <taxon>Bacteria</taxon>
        <taxon>Pseudomonadati</taxon>
        <taxon>Pseudomonadota</taxon>
        <taxon>Betaproteobacteria</taxon>
        <taxon>Burkholderiales</taxon>
        <taxon>Oxalobacteraceae</taxon>
        <taxon>Paraherbaspirillum</taxon>
    </lineage>
</organism>
<evidence type="ECO:0000313" key="6">
    <source>
        <dbReference type="EMBL" id="MFC5475327.1"/>
    </source>
</evidence>
<dbReference type="InterPro" id="IPR036890">
    <property type="entry name" value="HATPase_C_sf"/>
</dbReference>
<feature type="domain" description="Histidine kinase" evidence="5">
    <location>
        <begin position="549"/>
        <end position="771"/>
    </location>
</feature>
<proteinExistence type="predicted"/>
<dbReference type="PROSITE" id="PS50109">
    <property type="entry name" value="HIS_KIN"/>
    <property type="match status" value="1"/>
</dbReference>
<dbReference type="SMART" id="SM01080">
    <property type="entry name" value="CHASE2"/>
    <property type="match status" value="1"/>
</dbReference>
<feature type="transmembrane region" description="Helical" evidence="4">
    <location>
        <begin position="353"/>
        <end position="372"/>
    </location>
</feature>
<dbReference type="Pfam" id="PF02518">
    <property type="entry name" value="HATPase_c"/>
    <property type="match status" value="1"/>
</dbReference>
<feature type="transmembrane region" description="Helical" evidence="4">
    <location>
        <begin position="330"/>
        <end position="347"/>
    </location>
</feature>
<keyword evidence="3" id="KW-0597">Phosphoprotein</keyword>
<feature type="transmembrane region" description="Helical" evidence="4">
    <location>
        <begin position="306"/>
        <end position="323"/>
    </location>
</feature>
<dbReference type="EMBL" id="JBHSMT010000026">
    <property type="protein sequence ID" value="MFC5475327.1"/>
    <property type="molecule type" value="Genomic_DNA"/>
</dbReference>
<keyword evidence="7" id="KW-1185">Reference proteome</keyword>
<evidence type="ECO:0000313" key="7">
    <source>
        <dbReference type="Proteomes" id="UP001596045"/>
    </source>
</evidence>
<dbReference type="CDD" id="cd00082">
    <property type="entry name" value="HisKA"/>
    <property type="match status" value="1"/>
</dbReference>
<dbReference type="Proteomes" id="UP001596045">
    <property type="component" value="Unassembled WGS sequence"/>
</dbReference>
<dbReference type="InterPro" id="IPR005467">
    <property type="entry name" value="His_kinase_dom"/>
</dbReference>
<keyword evidence="6" id="KW-0067">ATP-binding</keyword>
<dbReference type="EC" id="2.7.13.3" evidence="2"/>
<dbReference type="InterPro" id="IPR004358">
    <property type="entry name" value="Sig_transdc_His_kin-like_C"/>
</dbReference>
<dbReference type="InterPro" id="IPR003594">
    <property type="entry name" value="HATPase_dom"/>
</dbReference>
<sequence>MPKFPNNHFARPSWARLGINSLFVVAMLGLAALGSHPAFNLMFGSIDKVQFDTVAQHFAHPNSHKVAVINIDEKTLRELGPKNLYKYYDPLFAQLTDAASVAIDILFVPYTPTGELAQAMSKNGKVVLPLSTGGTDGRGNPLVPPPPALQQAAAALGQRAVTSGHFGSVDGIIPYQQVGNKIYSHITLEAMRIAGLGMSVDALQTNLQAHTLSIATATTNSILLMLPRSSALSQYSYIDVVQGRVPATAFAGKIVFIGHSVFGEAGTFQTSSLNVDEVNRAQLDALLTEALVDGNMVRELSRAETIPIYLALALGMLLICALTPGLRMHLLALAWIVLLFAGSMLLLANAHIWLRVGVMPIIYALIYAFYAWGRLARTHRLLHHEIRELRGISAAVGSSPTLDSAVSFDQNSSDPFEEIKTAMRQIRAWQEAYVNVINLLPSPIFLEKDGQIALWNDKAAMLLGAEEIAQGSAGTMIPAIQECVKRNRGQEGPADMEIELNGRVHMLLSVPFAPFDPLISGDGIANLICLVDIADVKQTVSHDRQALRHMAHDLRNPLTTILALIEEQSSAAQPSGAGQDEKFIGELRRQVDYSLRVAQDFMQLSRAEQIDAQDFLPVSLHDLAAEAVDQVAPAAEQKSIALLAPEDTGQPLFLLGNWNMLMRSLVNVLDNAIKYSPPGSAITVRLARENGDQGELATIHVIDQGIGIPADALPHLFEPFFQVDGRHDGKTGIGLGLPFVLTVVERHGGTISVASHAGLGTDFRIALPLAVVADTA</sequence>
<dbReference type="SMART" id="SM00388">
    <property type="entry name" value="HisKA"/>
    <property type="match status" value="1"/>
</dbReference>
<dbReference type="Pfam" id="PF00512">
    <property type="entry name" value="HisKA"/>
    <property type="match status" value="1"/>
</dbReference>
<evidence type="ECO:0000256" key="1">
    <source>
        <dbReference type="ARBA" id="ARBA00000085"/>
    </source>
</evidence>
<keyword evidence="4" id="KW-0472">Membrane</keyword>
<reference evidence="7" key="1">
    <citation type="journal article" date="2019" name="Int. J. Syst. Evol. Microbiol.">
        <title>The Global Catalogue of Microorganisms (GCM) 10K type strain sequencing project: providing services to taxonomists for standard genome sequencing and annotation.</title>
        <authorList>
            <consortium name="The Broad Institute Genomics Platform"/>
            <consortium name="The Broad Institute Genome Sequencing Center for Infectious Disease"/>
            <person name="Wu L."/>
            <person name="Ma J."/>
        </authorList>
    </citation>
    <scope>NUCLEOTIDE SEQUENCE [LARGE SCALE GENOMIC DNA]</scope>
    <source>
        <strain evidence="7">JCM 17066</strain>
    </source>
</reference>
<keyword evidence="4" id="KW-0812">Transmembrane</keyword>
<comment type="caution">
    <text evidence="6">The sequence shown here is derived from an EMBL/GenBank/DDBJ whole genome shotgun (WGS) entry which is preliminary data.</text>
</comment>
<dbReference type="InterPro" id="IPR003661">
    <property type="entry name" value="HisK_dim/P_dom"/>
</dbReference>
<evidence type="ECO:0000256" key="4">
    <source>
        <dbReference type="SAM" id="Phobius"/>
    </source>
</evidence>
<dbReference type="PANTHER" id="PTHR43547">
    <property type="entry name" value="TWO-COMPONENT HISTIDINE KINASE"/>
    <property type="match status" value="1"/>
</dbReference>
<dbReference type="Gene3D" id="3.30.565.10">
    <property type="entry name" value="Histidine kinase-like ATPase, C-terminal domain"/>
    <property type="match status" value="1"/>
</dbReference>
<comment type="catalytic activity">
    <reaction evidence="1">
        <text>ATP + protein L-histidine = ADP + protein N-phospho-L-histidine.</text>
        <dbReference type="EC" id="2.7.13.3"/>
    </reaction>
</comment>
<dbReference type="PRINTS" id="PR00344">
    <property type="entry name" value="BCTRLSENSOR"/>
</dbReference>
<dbReference type="SUPFAM" id="SSF47384">
    <property type="entry name" value="Homodimeric domain of signal transducing histidine kinase"/>
    <property type="match status" value="1"/>
</dbReference>
<dbReference type="CDD" id="cd00075">
    <property type="entry name" value="HATPase"/>
    <property type="match status" value="1"/>
</dbReference>
<keyword evidence="4" id="KW-1133">Transmembrane helix</keyword>
<dbReference type="PIRSF" id="PIRSF037347">
    <property type="entry name" value="STHK_CHASE2_PAS_prd"/>
    <property type="match status" value="1"/>
</dbReference>
<dbReference type="SUPFAM" id="SSF55874">
    <property type="entry name" value="ATPase domain of HSP90 chaperone/DNA topoisomerase II/histidine kinase"/>
    <property type="match status" value="1"/>
</dbReference>
<protein>
    <recommendedName>
        <fullName evidence="2">histidine kinase</fullName>
        <ecNumber evidence="2">2.7.13.3</ecNumber>
    </recommendedName>
</protein>
<dbReference type="InterPro" id="IPR017181">
    <property type="entry name" value="Sig_transdc_His_kin_CHASE2"/>
</dbReference>
<accession>A0ABW0MEF0</accession>
<evidence type="ECO:0000259" key="5">
    <source>
        <dbReference type="PROSITE" id="PS50109"/>
    </source>
</evidence>
<dbReference type="Gene3D" id="1.10.287.130">
    <property type="match status" value="1"/>
</dbReference>
<dbReference type="InterPro" id="IPR036097">
    <property type="entry name" value="HisK_dim/P_sf"/>
</dbReference>
<evidence type="ECO:0000256" key="2">
    <source>
        <dbReference type="ARBA" id="ARBA00012438"/>
    </source>
</evidence>